<gene>
    <name evidence="2" type="ORF">AGR7A_Lc10025</name>
</gene>
<comment type="caution">
    <text evidence="2">The sequence shown here is derived from an EMBL/GenBank/DDBJ whole genome shotgun (WGS) entry which is preliminary data.</text>
</comment>
<dbReference type="PIRSF" id="PIRSF021497">
    <property type="entry name" value="Sulphotransferase_Stf0"/>
    <property type="match status" value="1"/>
</dbReference>
<dbReference type="EMBL" id="FCNP01000030">
    <property type="protein sequence ID" value="CVI57330.1"/>
    <property type="molecule type" value="Genomic_DNA"/>
</dbReference>
<evidence type="ECO:0000259" key="1">
    <source>
        <dbReference type="Pfam" id="PF09037"/>
    </source>
</evidence>
<protein>
    <recommendedName>
        <fullName evidence="1">Sulphotransferase Stf0 domain-containing protein</fullName>
    </recommendedName>
</protein>
<organism evidence="2 3">
    <name type="scientific">Agrobacterium deltaense NCPPB 1641</name>
    <dbReference type="NCBI Taxonomy" id="1183425"/>
    <lineage>
        <taxon>Bacteria</taxon>
        <taxon>Pseudomonadati</taxon>
        <taxon>Pseudomonadota</taxon>
        <taxon>Alphaproteobacteria</taxon>
        <taxon>Hyphomicrobiales</taxon>
        <taxon>Rhizobiaceae</taxon>
        <taxon>Rhizobium/Agrobacterium group</taxon>
        <taxon>Agrobacterium</taxon>
    </lineage>
</organism>
<dbReference type="Pfam" id="PF09037">
    <property type="entry name" value="Sulphotransf"/>
    <property type="match status" value="1"/>
</dbReference>
<dbReference type="AlphaFoldDB" id="A0A1S7TSM1"/>
<sequence length="250" mass="29005">MQGYSSLRFDLPLQTIERVLVVASSYRCGSTYLSSLLWADGRFGAPFEYFNFEKHMIVLMARLGAVDAESYLRELIKRRTAPNGTFGIKCHFHHFEAMVQQSEWWMGQHRSARYLYVNRLDKIAQAVSMAKALQTNSWVSFEVARKVPLFYSHDLIRDCLQEVMTQTSAWWKWFERNGITPFTVNYEDLQDRPTDIIAGIANWFGVSSQPLNPIEVPMPAIQSDATNLEWQNRFISESRMSPSTNRQERA</sequence>
<accession>A0A1S7TSM1</accession>
<dbReference type="Proteomes" id="UP000192140">
    <property type="component" value="Unassembled WGS sequence"/>
</dbReference>
<dbReference type="InterPro" id="IPR024628">
    <property type="entry name" value="Sulfotransferase_Stf0_dom"/>
</dbReference>
<name>A0A1S7TSM1_9HYPH</name>
<dbReference type="InterPro" id="IPR015124">
    <property type="entry name" value="Stf0"/>
</dbReference>
<evidence type="ECO:0000313" key="2">
    <source>
        <dbReference type="EMBL" id="CVI57330.1"/>
    </source>
</evidence>
<feature type="domain" description="Sulphotransferase Stf0" evidence="1">
    <location>
        <begin position="21"/>
        <end position="234"/>
    </location>
</feature>
<dbReference type="GO" id="GO:0016740">
    <property type="term" value="F:transferase activity"/>
    <property type="evidence" value="ECO:0007669"/>
    <property type="project" value="InterPro"/>
</dbReference>
<dbReference type="RefSeq" id="WP_080853326.1">
    <property type="nucleotide sequence ID" value="NZ_LT009776.1"/>
</dbReference>
<reference evidence="2" key="1">
    <citation type="submission" date="2016-01" db="EMBL/GenBank/DDBJ databases">
        <authorList>
            <person name="Regsiter A."/>
            <person name="william w."/>
        </authorList>
    </citation>
    <scope>NUCLEOTIDE SEQUENCE</scope>
    <source>
        <strain evidence="2">NCPPB 1641</strain>
    </source>
</reference>
<dbReference type="SUPFAM" id="SSF52540">
    <property type="entry name" value="P-loop containing nucleoside triphosphate hydrolases"/>
    <property type="match status" value="1"/>
</dbReference>
<evidence type="ECO:0000313" key="3">
    <source>
        <dbReference type="Proteomes" id="UP000192140"/>
    </source>
</evidence>
<dbReference type="InterPro" id="IPR027417">
    <property type="entry name" value="P-loop_NTPase"/>
</dbReference>
<keyword evidence="3" id="KW-1185">Reference proteome</keyword>
<proteinExistence type="predicted"/>
<dbReference type="Gene3D" id="3.40.50.300">
    <property type="entry name" value="P-loop containing nucleotide triphosphate hydrolases"/>
    <property type="match status" value="1"/>
</dbReference>